<dbReference type="InterPro" id="IPR043502">
    <property type="entry name" value="DNA/RNA_pol_sf"/>
</dbReference>
<dbReference type="Pfam" id="PF07727">
    <property type="entry name" value="RVT_2"/>
    <property type="match status" value="1"/>
</dbReference>
<accession>A0ABQ9HHE3</accession>
<dbReference type="InterPro" id="IPR013103">
    <property type="entry name" value="RVT_2"/>
</dbReference>
<dbReference type="PROSITE" id="PS50994">
    <property type="entry name" value="INTEGRASE"/>
    <property type="match status" value="1"/>
</dbReference>
<dbReference type="Proteomes" id="UP001159363">
    <property type="component" value="Chromosome 4"/>
</dbReference>
<gene>
    <name evidence="2" type="ORF">PR048_015597</name>
</gene>
<reference evidence="2 3" key="1">
    <citation type="submission" date="2023-02" db="EMBL/GenBank/DDBJ databases">
        <title>LHISI_Scaffold_Assembly.</title>
        <authorList>
            <person name="Stuart O.P."/>
            <person name="Cleave R."/>
            <person name="Magrath M.J.L."/>
            <person name="Mikheyev A.S."/>
        </authorList>
    </citation>
    <scope>NUCLEOTIDE SEQUENCE [LARGE SCALE GENOMIC DNA]</scope>
    <source>
        <strain evidence="2">Daus_M_001</strain>
        <tissue evidence="2">Leg muscle</tissue>
    </source>
</reference>
<organism evidence="2 3">
    <name type="scientific">Dryococelus australis</name>
    <dbReference type="NCBI Taxonomy" id="614101"/>
    <lineage>
        <taxon>Eukaryota</taxon>
        <taxon>Metazoa</taxon>
        <taxon>Ecdysozoa</taxon>
        <taxon>Arthropoda</taxon>
        <taxon>Hexapoda</taxon>
        <taxon>Insecta</taxon>
        <taxon>Pterygota</taxon>
        <taxon>Neoptera</taxon>
        <taxon>Polyneoptera</taxon>
        <taxon>Phasmatodea</taxon>
        <taxon>Verophasmatodea</taxon>
        <taxon>Anareolatae</taxon>
        <taxon>Phasmatidae</taxon>
        <taxon>Eurycanthinae</taxon>
        <taxon>Dryococelus</taxon>
    </lineage>
</organism>
<dbReference type="InterPro" id="IPR012337">
    <property type="entry name" value="RNaseH-like_sf"/>
</dbReference>
<dbReference type="InterPro" id="IPR001584">
    <property type="entry name" value="Integrase_cat-core"/>
</dbReference>
<dbReference type="PANTHER" id="PTHR11439">
    <property type="entry name" value="GAG-POL-RELATED RETROTRANSPOSON"/>
    <property type="match status" value="1"/>
</dbReference>
<feature type="domain" description="Integrase catalytic" evidence="1">
    <location>
        <begin position="1"/>
        <end position="115"/>
    </location>
</feature>
<dbReference type="CDD" id="cd09272">
    <property type="entry name" value="RNase_HI_RT_Ty1"/>
    <property type="match status" value="1"/>
</dbReference>
<dbReference type="SUPFAM" id="SSF56672">
    <property type="entry name" value="DNA/RNA polymerases"/>
    <property type="match status" value="1"/>
</dbReference>
<dbReference type="PANTHER" id="PTHR11439:SF483">
    <property type="entry name" value="PEPTIDE SYNTHASE GLIP-LIKE, PUTATIVE (AFU_ORTHOLOGUE AFUA_3G12920)-RELATED"/>
    <property type="match status" value="1"/>
</dbReference>
<comment type="caution">
    <text evidence="2">The sequence shown here is derived from an EMBL/GenBank/DDBJ whole genome shotgun (WGS) entry which is preliminary data.</text>
</comment>
<dbReference type="SUPFAM" id="SSF53098">
    <property type="entry name" value="Ribonuclease H-like"/>
    <property type="match status" value="1"/>
</dbReference>
<evidence type="ECO:0000313" key="3">
    <source>
        <dbReference type="Proteomes" id="UP001159363"/>
    </source>
</evidence>
<dbReference type="EMBL" id="JARBHB010000005">
    <property type="protein sequence ID" value="KAJ8883743.1"/>
    <property type="molecule type" value="Genomic_DNA"/>
</dbReference>
<proteinExistence type="predicted"/>
<keyword evidence="3" id="KW-1185">Reference proteome</keyword>
<sequence>MENQTGEQFKCIQTDNGTKYMNIEFISFLTKSRIKHQRTVLYTPERNDVAERSNRTIVEKAHTMLFCAGLGKCFWAEMVNTAIYLKNCTPTKALKGVLLEKKNGLVKTNSLREMKQRQYLCRIAKILMQVQMKKMWNNCLRWIVKQNPDMWKQAIKEEYSSLVKNNAWVLVDLPEGRTAVQSKWVFKVTRDTDGNVSRFKGRLVAKGCSQKYGVDCSETCAPVVRSSTIRLLFVIAVQWYIEIDHMVVMTAFLNGELIEEVYMQQPNGFVINGIKSKICLLKKAIYGLKQSSKAWYGKMHTVLVAMGFDCLECEPCLYLNIMDDCTVIIAVYVEDILLRNNPDEKFKVKQKLMSKFQMKDLGRAQHVLGMRIRYSNGAIFVDQEMYIQQILKRFEMVYCKPVLTPMEVGRKLLKGKIHDDDKRTLIPISKDRNFSIFQSMDISNKNVNLVSAINDPEKNNKNAAISRFNISYGEEHSKCTKRVLRYLKGTMNLSLLYKKIDEGLTRYDDSGWGIDFDRRSYTGSCVISWDSRKQRTVALSSTEAEYMALTQGTREAIYLRNVLCRLFKKEYTLMSYSDSQSALKLAANHICRRPDQVSMRPYEGAPSVILQNCLQPAPTKQDFPLPANTLCQQGWREIRYQAY</sequence>
<evidence type="ECO:0000313" key="2">
    <source>
        <dbReference type="EMBL" id="KAJ8883743.1"/>
    </source>
</evidence>
<name>A0ABQ9HHE3_9NEOP</name>
<dbReference type="Gene3D" id="3.30.420.10">
    <property type="entry name" value="Ribonuclease H-like superfamily/Ribonuclease H"/>
    <property type="match status" value="1"/>
</dbReference>
<evidence type="ECO:0000259" key="1">
    <source>
        <dbReference type="PROSITE" id="PS50994"/>
    </source>
</evidence>
<dbReference type="InterPro" id="IPR036397">
    <property type="entry name" value="RNaseH_sf"/>
</dbReference>
<protein>
    <recommendedName>
        <fullName evidence="1">Integrase catalytic domain-containing protein</fullName>
    </recommendedName>
</protein>